<dbReference type="InterPro" id="IPR009218">
    <property type="entry name" value="HD_phosphohydro"/>
</dbReference>
<dbReference type="PIRSF" id="PIRSF035170">
    <property type="entry name" value="HD_phosphohydro"/>
    <property type="match status" value="1"/>
</dbReference>
<name>A0ABS6X3E9_9BACT</name>
<proteinExistence type="predicted"/>
<dbReference type="SUPFAM" id="SSF109604">
    <property type="entry name" value="HD-domain/PDEase-like"/>
    <property type="match status" value="1"/>
</dbReference>
<evidence type="ECO:0000313" key="1">
    <source>
        <dbReference type="EMBL" id="MBW3130365.1"/>
    </source>
</evidence>
<dbReference type="EMBL" id="JAHWGL010000092">
    <property type="protein sequence ID" value="MBW3130365.1"/>
    <property type="molecule type" value="Genomic_DNA"/>
</dbReference>
<protein>
    <recommendedName>
        <fullName evidence="3">N-methyl-D-aspartate receptor NMDAR2C subunit</fullName>
    </recommendedName>
</protein>
<organism evidence="1 2">
    <name type="scientific">Hymenobacter profundi</name>
    <dbReference type="NCBI Taxonomy" id="1982110"/>
    <lineage>
        <taxon>Bacteria</taxon>
        <taxon>Pseudomonadati</taxon>
        <taxon>Bacteroidota</taxon>
        <taxon>Cytophagia</taxon>
        <taxon>Cytophagales</taxon>
        <taxon>Hymenobacteraceae</taxon>
        <taxon>Hymenobacter</taxon>
    </lineage>
</organism>
<comment type="caution">
    <text evidence="1">The sequence shown here is derived from an EMBL/GenBank/DDBJ whole genome shotgun (WGS) entry which is preliminary data.</text>
</comment>
<sequence length="216" mass="24981">MKLIDVTNSTLSNRWHQLTAPMLPDEAARAAAYEQLSAAYSASDRHYHTLHHVRTLLDAAERYASTLQDPAVVQLAIWFHDAVYSARRSNNEERSATLALKFLEQTTLSAARRQRVTYLIERTKDHTQPLSAPDADLAFFLDADLQILGAPEADYWQYARQIRQEYRLIPDMLYRPGRRKVLEKMLAAPTLYRTPEFRQRLEDGARRNLRLELADL</sequence>
<dbReference type="PANTHER" id="PTHR21174">
    <property type="match status" value="1"/>
</dbReference>
<dbReference type="PANTHER" id="PTHR21174:SF0">
    <property type="entry name" value="HD PHOSPHOHYDROLASE FAMILY PROTEIN-RELATED"/>
    <property type="match status" value="1"/>
</dbReference>
<evidence type="ECO:0000313" key="2">
    <source>
        <dbReference type="Proteomes" id="UP000826188"/>
    </source>
</evidence>
<accession>A0ABS6X3E9</accession>
<reference evidence="1 2" key="1">
    <citation type="submission" date="2021-07" db="EMBL/GenBank/DDBJ databases">
        <title>Hymenobacter profundi sp. nov., isolated from deep-sea water.</title>
        <authorList>
            <person name="Kim M.K."/>
        </authorList>
    </citation>
    <scope>NUCLEOTIDE SEQUENCE [LARGE SCALE GENOMIC DNA]</scope>
    <source>
        <strain evidence="1 2">M2</strain>
    </source>
</reference>
<keyword evidence="2" id="KW-1185">Reference proteome</keyword>
<dbReference type="Gene3D" id="1.10.3210.10">
    <property type="entry name" value="Hypothetical protein af1432"/>
    <property type="match status" value="1"/>
</dbReference>
<gene>
    <name evidence="1" type="ORF">KYK14_17510</name>
</gene>
<dbReference type="Proteomes" id="UP000826188">
    <property type="component" value="Unassembled WGS sequence"/>
</dbReference>
<evidence type="ECO:0008006" key="3">
    <source>
        <dbReference type="Google" id="ProtNLM"/>
    </source>
</evidence>